<sequence>MEKPLYVVTVAFIHDSTIGSKEDNFRSNHEWFTKCCGTKNETKFLFGYCMNHSQLCEKHPYVQRVMNGTPPDDKENMASILLVGIANGSFKTGSSLSTGPKDRVLAANAPYSGPVIEDGPDLTPSLALPTNSIAAIFYSSSHIVRTLRDTPLKELDVPWREAAGSYSITDNICTYPLRHSIERTRCSMESSRWILQYLRQHLMYRCGHVFDTGYSHCGLNYIQGLPL</sequence>
<protein>
    <submittedName>
        <fullName evidence="1">Uncharacterized protein</fullName>
    </submittedName>
</protein>
<name>A0A2U1Q4N5_ARTAN</name>
<evidence type="ECO:0000313" key="2">
    <source>
        <dbReference type="Proteomes" id="UP000245207"/>
    </source>
</evidence>
<accession>A0A2U1Q4N5</accession>
<dbReference type="Proteomes" id="UP000245207">
    <property type="component" value="Unassembled WGS sequence"/>
</dbReference>
<organism evidence="1 2">
    <name type="scientific">Artemisia annua</name>
    <name type="common">Sweet wormwood</name>
    <dbReference type="NCBI Taxonomy" id="35608"/>
    <lineage>
        <taxon>Eukaryota</taxon>
        <taxon>Viridiplantae</taxon>
        <taxon>Streptophyta</taxon>
        <taxon>Embryophyta</taxon>
        <taxon>Tracheophyta</taxon>
        <taxon>Spermatophyta</taxon>
        <taxon>Magnoliopsida</taxon>
        <taxon>eudicotyledons</taxon>
        <taxon>Gunneridae</taxon>
        <taxon>Pentapetalae</taxon>
        <taxon>asterids</taxon>
        <taxon>campanulids</taxon>
        <taxon>Asterales</taxon>
        <taxon>Asteraceae</taxon>
        <taxon>Asteroideae</taxon>
        <taxon>Anthemideae</taxon>
        <taxon>Artemisiinae</taxon>
        <taxon>Artemisia</taxon>
    </lineage>
</organism>
<keyword evidence="2" id="KW-1185">Reference proteome</keyword>
<gene>
    <name evidence="1" type="ORF">CTI12_AA077110</name>
</gene>
<reference evidence="1 2" key="1">
    <citation type="journal article" date="2018" name="Mol. Plant">
        <title>The genome of Artemisia annua provides insight into the evolution of Asteraceae family and artemisinin biosynthesis.</title>
        <authorList>
            <person name="Shen Q."/>
            <person name="Zhang L."/>
            <person name="Liao Z."/>
            <person name="Wang S."/>
            <person name="Yan T."/>
            <person name="Shi P."/>
            <person name="Liu M."/>
            <person name="Fu X."/>
            <person name="Pan Q."/>
            <person name="Wang Y."/>
            <person name="Lv Z."/>
            <person name="Lu X."/>
            <person name="Zhang F."/>
            <person name="Jiang W."/>
            <person name="Ma Y."/>
            <person name="Chen M."/>
            <person name="Hao X."/>
            <person name="Li L."/>
            <person name="Tang Y."/>
            <person name="Lv G."/>
            <person name="Zhou Y."/>
            <person name="Sun X."/>
            <person name="Brodelius P.E."/>
            <person name="Rose J.K.C."/>
            <person name="Tang K."/>
        </authorList>
    </citation>
    <scope>NUCLEOTIDE SEQUENCE [LARGE SCALE GENOMIC DNA]</scope>
    <source>
        <strain evidence="2">cv. Huhao1</strain>
        <tissue evidence="1">Leaf</tissue>
    </source>
</reference>
<comment type="caution">
    <text evidence="1">The sequence shown here is derived from an EMBL/GenBank/DDBJ whole genome shotgun (WGS) entry which is preliminary data.</text>
</comment>
<dbReference type="AlphaFoldDB" id="A0A2U1Q4N5"/>
<proteinExistence type="predicted"/>
<dbReference type="EMBL" id="PKPP01000420">
    <property type="protein sequence ID" value="PWA92971.1"/>
    <property type="molecule type" value="Genomic_DNA"/>
</dbReference>
<evidence type="ECO:0000313" key="1">
    <source>
        <dbReference type="EMBL" id="PWA92971.1"/>
    </source>
</evidence>